<dbReference type="FunFam" id="2.130.10.10:FF:002220">
    <property type="entry name" value="EMAP-like 3"/>
    <property type="match status" value="1"/>
</dbReference>
<reference evidence="13" key="1">
    <citation type="submission" date="2014-12" db="EMBL/GenBank/DDBJ databases">
        <title>Insight into the proteome of Arion vulgaris.</title>
        <authorList>
            <person name="Aradska J."/>
            <person name="Bulat T."/>
            <person name="Smidak R."/>
            <person name="Sarate P."/>
            <person name="Gangsoo J."/>
            <person name="Sialana F."/>
            <person name="Bilban M."/>
            <person name="Lubec G."/>
        </authorList>
    </citation>
    <scope>NUCLEOTIDE SEQUENCE</scope>
    <source>
        <tissue evidence="13">Skin</tissue>
    </source>
</reference>
<dbReference type="PROSITE" id="PS50294">
    <property type="entry name" value="WD_REPEATS_REGION"/>
    <property type="match status" value="4"/>
</dbReference>
<dbReference type="InterPro" id="IPR011044">
    <property type="entry name" value="Quino_amine_DH_bsu"/>
</dbReference>
<proteinExistence type="inferred from homology"/>
<dbReference type="Pfam" id="PF23409">
    <property type="entry name" value="Beta-prop_EML"/>
    <property type="match status" value="1"/>
</dbReference>
<feature type="compositionally biased region" description="Polar residues" evidence="9">
    <location>
        <begin position="118"/>
        <end position="132"/>
    </location>
</feature>
<dbReference type="InterPro" id="IPR036322">
    <property type="entry name" value="WD40_repeat_dom_sf"/>
</dbReference>
<gene>
    <name evidence="13" type="primary">ORF160962</name>
    <name evidence="12" type="synonym">ORF160920</name>
</gene>
<feature type="repeat" description="WD" evidence="8">
    <location>
        <begin position="789"/>
        <end position="824"/>
    </location>
</feature>
<dbReference type="FunFam" id="2.130.10.10:FF:000005">
    <property type="entry name" value="Putative echinoderm microtubule-associated protein-like 1"/>
    <property type="match status" value="1"/>
</dbReference>
<dbReference type="InterPro" id="IPR001680">
    <property type="entry name" value="WD40_rpt"/>
</dbReference>
<dbReference type="GO" id="GO:0000226">
    <property type="term" value="P:microtubule cytoskeleton organization"/>
    <property type="evidence" value="ECO:0007669"/>
    <property type="project" value="TreeGrafter"/>
</dbReference>
<evidence type="ECO:0000259" key="10">
    <source>
        <dbReference type="Pfam" id="PF23409"/>
    </source>
</evidence>
<feature type="region of interest" description="Disordered" evidence="9">
    <location>
        <begin position="101"/>
        <end position="140"/>
    </location>
</feature>
<dbReference type="InterPro" id="IPR005108">
    <property type="entry name" value="HELP"/>
</dbReference>
<keyword evidence="5" id="KW-0493">Microtubule</keyword>
<feature type="domain" description="EML-like first beta-propeller" evidence="10">
    <location>
        <begin position="253"/>
        <end position="538"/>
    </location>
</feature>
<dbReference type="AlphaFoldDB" id="A0A0B7B6F9"/>
<keyword evidence="4 8" id="KW-0853">WD repeat</keyword>
<dbReference type="PROSITE" id="PS50082">
    <property type="entry name" value="WD_REPEATS_2"/>
    <property type="match status" value="5"/>
</dbReference>
<protein>
    <recommendedName>
        <fullName evidence="14">HELP domain-containing protein</fullName>
    </recommendedName>
</protein>
<keyword evidence="6" id="KW-0677">Repeat</keyword>
<dbReference type="EMBL" id="HACG01040840">
    <property type="protein sequence ID" value="CEK87705.1"/>
    <property type="molecule type" value="Transcribed_RNA"/>
</dbReference>
<feature type="domain" description="EML-like second beta-propeller" evidence="11">
    <location>
        <begin position="555"/>
        <end position="823"/>
    </location>
</feature>
<evidence type="ECO:0000313" key="12">
    <source>
        <dbReference type="EMBL" id="CEK87705.1"/>
    </source>
</evidence>
<dbReference type="GO" id="GO:0072686">
    <property type="term" value="C:mitotic spindle"/>
    <property type="evidence" value="ECO:0007669"/>
    <property type="project" value="TreeGrafter"/>
</dbReference>
<evidence type="ECO:0000256" key="4">
    <source>
        <dbReference type="ARBA" id="ARBA00022574"/>
    </source>
</evidence>
<accession>A0A0B7B6F9</accession>
<evidence type="ECO:0000313" key="13">
    <source>
        <dbReference type="EMBL" id="CEK87710.1"/>
    </source>
</evidence>
<sequence>MTSMTEFLEKCHEDELKTSIDVLDGLLSHDKEDLVERVAYLENKVHQQEDEIVCLKSAVADIIRRLGSMEAATHNNVLVSRAHSRTSLTRTPLARPRSMAALPSSKHKSHLNALDNVNVMSRRNAPSSSRATSKNSRHSSALSLSKWSSLGTSAEMANSALTPTSSKEPHWNQDEGHIRLSIRGRGVNLSTPSDLTDYDISKQEDAPSEKLQLEWVYGYRGRDCRSNLYFLPTGEVVYFTAAVVVLHNVEEQSQRHYLGHTDDIKCIAIHPDRIKIATGQTAGQETKEGKQQKKKKSGPPVGMIDVGLPHVRVWDSVSLNTLQVLGLGIFNRSVACLSFSKLDGGQHLVVVDEANEHIISVWDLGKEKPHKISETKSSTEPVLAVEYHPLDNNQIISCGKNQITFYTLEGGSLAKKNGVFEKYEKPKYVLSLAFSESGDILSGDSNGNIFVWGKGSNRIVNAVTSAHEGGIFSLCFLKDGTLLSGGGKDRKIIQWDNTYSKTGQETQIPETYGPVRTLSQGKGGLVLVGTTRNCILTGSLDLEFTVVVQGHIDELWGLATHPSQHQFLTGGSDKQLYLWDAQSRTVVWNKEMNDAVHSCSFYPGGGIIAVGTNVARWLVLDLDTREIVSVHTDGSEQIECLQYSPDGSLLAIGSRDNYIYIYTVSDDGKKYSKVGRCSGHSSFITHIDWSEDGQYLASNSGDYEVLYWTASSCKMLTNQTVIRDIKWATQNCVLAFNTAGIWPEGADGTDINGCCKSHNERMVATCDDFGKVNLFAYPVNHPKSSFHTYKGHSSHVTSVNFLFDDSRLISTGGKDAAVMQWEVL</sequence>
<name>A0A0B7B6F9_9EUPU</name>
<dbReference type="InterPro" id="IPR055439">
    <property type="entry name" value="Beta-prop_EML_1st"/>
</dbReference>
<evidence type="ECO:0000256" key="9">
    <source>
        <dbReference type="SAM" id="MobiDB-lite"/>
    </source>
</evidence>
<evidence type="ECO:0000256" key="3">
    <source>
        <dbReference type="ARBA" id="ARBA00022490"/>
    </source>
</evidence>
<dbReference type="InterPro" id="IPR015943">
    <property type="entry name" value="WD40/YVTN_repeat-like_dom_sf"/>
</dbReference>
<dbReference type="InterPro" id="IPR050630">
    <property type="entry name" value="WD_repeat_EMAP"/>
</dbReference>
<dbReference type="EMBL" id="HACG01040845">
    <property type="protein sequence ID" value="CEK87710.1"/>
    <property type="molecule type" value="Transcribed_RNA"/>
</dbReference>
<evidence type="ECO:0000256" key="6">
    <source>
        <dbReference type="ARBA" id="ARBA00022737"/>
    </source>
</evidence>
<comment type="similarity">
    <text evidence="2">Belongs to the WD repeat EMAP family.</text>
</comment>
<dbReference type="Pfam" id="PF23414">
    <property type="entry name" value="Beta-prop_EML_2"/>
    <property type="match status" value="1"/>
</dbReference>
<evidence type="ECO:0008006" key="14">
    <source>
        <dbReference type="Google" id="ProtNLM"/>
    </source>
</evidence>
<dbReference type="CDD" id="cd21931">
    <property type="entry name" value="TD_EMAP-like"/>
    <property type="match status" value="1"/>
</dbReference>
<dbReference type="SMART" id="SM00320">
    <property type="entry name" value="WD40"/>
    <property type="match status" value="9"/>
</dbReference>
<organism evidence="13">
    <name type="scientific">Arion vulgaris</name>
    <dbReference type="NCBI Taxonomy" id="1028688"/>
    <lineage>
        <taxon>Eukaryota</taxon>
        <taxon>Metazoa</taxon>
        <taxon>Spiralia</taxon>
        <taxon>Lophotrochozoa</taxon>
        <taxon>Mollusca</taxon>
        <taxon>Gastropoda</taxon>
        <taxon>Heterobranchia</taxon>
        <taxon>Euthyneura</taxon>
        <taxon>Panpulmonata</taxon>
        <taxon>Eupulmonata</taxon>
        <taxon>Stylommatophora</taxon>
        <taxon>Helicina</taxon>
        <taxon>Arionoidea</taxon>
        <taxon>Arionidae</taxon>
        <taxon>Arion</taxon>
    </lineage>
</organism>
<dbReference type="PANTHER" id="PTHR13720">
    <property type="entry name" value="WD-40 REPEAT PROTEIN"/>
    <property type="match status" value="1"/>
</dbReference>
<dbReference type="SUPFAM" id="SSF50978">
    <property type="entry name" value="WD40 repeat-like"/>
    <property type="match status" value="2"/>
</dbReference>
<feature type="repeat" description="WD" evidence="8">
    <location>
        <begin position="677"/>
        <end position="718"/>
    </location>
</feature>
<dbReference type="InterPro" id="IPR049813">
    <property type="entry name" value="Elp-1-like_TD"/>
</dbReference>
<feature type="repeat" description="WD" evidence="8">
    <location>
        <begin position="631"/>
        <end position="672"/>
    </location>
</feature>
<evidence type="ECO:0000256" key="2">
    <source>
        <dbReference type="ARBA" id="ARBA00006489"/>
    </source>
</evidence>
<evidence type="ECO:0000256" key="8">
    <source>
        <dbReference type="PROSITE-ProRule" id="PRU00221"/>
    </source>
</evidence>
<feature type="repeat" description="WD" evidence="8">
    <location>
        <begin position="464"/>
        <end position="496"/>
    </location>
</feature>
<feature type="repeat" description="WD" evidence="8">
    <location>
        <begin position="548"/>
        <end position="589"/>
    </location>
</feature>
<evidence type="ECO:0000256" key="7">
    <source>
        <dbReference type="ARBA" id="ARBA00023212"/>
    </source>
</evidence>
<evidence type="ECO:0000256" key="1">
    <source>
        <dbReference type="ARBA" id="ARBA00004245"/>
    </source>
</evidence>
<dbReference type="SUPFAM" id="SSF50969">
    <property type="entry name" value="YVTN repeat-like/Quinoprotein amine dehydrogenase"/>
    <property type="match status" value="1"/>
</dbReference>
<dbReference type="PANTHER" id="PTHR13720:SF50">
    <property type="entry name" value="ECHINODERM MICROTUBULE-ASSOCIATED PROTEIN-LIKE 2"/>
    <property type="match status" value="1"/>
</dbReference>
<feature type="region of interest" description="Disordered" evidence="9">
    <location>
        <begin position="279"/>
        <end position="299"/>
    </location>
</feature>
<dbReference type="GO" id="GO:0005874">
    <property type="term" value="C:microtubule"/>
    <property type="evidence" value="ECO:0007669"/>
    <property type="project" value="UniProtKB-KW"/>
</dbReference>
<evidence type="ECO:0000259" key="11">
    <source>
        <dbReference type="Pfam" id="PF23414"/>
    </source>
</evidence>
<dbReference type="Pfam" id="PF03451">
    <property type="entry name" value="HELP"/>
    <property type="match status" value="1"/>
</dbReference>
<dbReference type="Gene3D" id="2.130.10.10">
    <property type="entry name" value="YVTN repeat-like/Quinoprotein amine dehydrogenase"/>
    <property type="match status" value="2"/>
</dbReference>
<keyword evidence="3" id="KW-0963">Cytoplasm</keyword>
<comment type="subcellular location">
    <subcellularLocation>
        <location evidence="1">Cytoplasm</location>
        <location evidence="1">Cytoskeleton</location>
    </subcellularLocation>
</comment>
<keyword evidence="7" id="KW-0206">Cytoskeleton</keyword>
<dbReference type="GO" id="GO:0008017">
    <property type="term" value="F:microtubule binding"/>
    <property type="evidence" value="ECO:0007669"/>
    <property type="project" value="TreeGrafter"/>
</dbReference>
<evidence type="ECO:0000256" key="5">
    <source>
        <dbReference type="ARBA" id="ARBA00022701"/>
    </source>
</evidence>
<dbReference type="InterPro" id="IPR055442">
    <property type="entry name" value="Beta-prop_EML-like_2nd"/>
</dbReference>